<feature type="repeat" description="ANK" evidence="3">
    <location>
        <begin position="656"/>
        <end position="688"/>
    </location>
</feature>
<dbReference type="Gene3D" id="1.25.40.20">
    <property type="entry name" value="Ankyrin repeat-containing domain"/>
    <property type="match status" value="1"/>
</dbReference>
<evidence type="ECO:0000256" key="3">
    <source>
        <dbReference type="PROSITE-ProRule" id="PRU00023"/>
    </source>
</evidence>
<keyword evidence="1" id="KW-0677">Repeat</keyword>
<dbReference type="PANTHER" id="PTHR24198:SF165">
    <property type="entry name" value="ANKYRIN REPEAT-CONTAINING PROTEIN-RELATED"/>
    <property type="match status" value="1"/>
</dbReference>
<protein>
    <recommendedName>
        <fullName evidence="7">Ankyrin repeat protein</fullName>
    </recommendedName>
</protein>
<dbReference type="EMBL" id="CAMPGE010025791">
    <property type="protein sequence ID" value="CAI2383515.1"/>
    <property type="molecule type" value="Genomic_DNA"/>
</dbReference>
<dbReference type="AlphaFoldDB" id="A0AAD1Y3S8"/>
<comment type="caution">
    <text evidence="5">The sequence shown here is derived from an EMBL/GenBank/DDBJ whole genome shotgun (WGS) entry which is preliminary data.</text>
</comment>
<feature type="repeat" description="ANK" evidence="3">
    <location>
        <begin position="622"/>
        <end position="644"/>
    </location>
</feature>
<dbReference type="Pfam" id="PF12796">
    <property type="entry name" value="Ank_2"/>
    <property type="match status" value="1"/>
</dbReference>
<dbReference type="InterPro" id="IPR036770">
    <property type="entry name" value="Ankyrin_rpt-contain_sf"/>
</dbReference>
<dbReference type="PROSITE" id="PS50297">
    <property type="entry name" value="ANK_REP_REGION"/>
    <property type="match status" value="2"/>
</dbReference>
<keyword evidence="6" id="KW-1185">Reference proteome</keyword>
<dbReference type="SUPFAM" id="SSF48403">
    <property type="entry name" value="Ankyrin repeat"/>
    <property type="match status" value="1"/>
</dbReference>
<proteinExistence type="predicted"/>
<reference evidence="5" key="1">
    <citation type="submission" date="2023-07" db="EMBL/GenBank/DDBJ databases">
        <authorList>
            <consortium name="AG Swart"/>
            <person name="Singh M."/>
            <person name="Singh A."/>
            <person name="Seah K."/>
            <person name="Emmerich C."/>
        </authorList>
    </citation>
    <scope>NUCLEOTIDE SEQUENCE</scope>
    <source>
        <strain evidence="5">DP1</strain>
    </source>
</reference>
<feature type="coiled-coil region" evidence="4">
    <location>
        <begin position="839"/>
        <end position="873"/>
    </location>
</feature>
<evidence type="ECO:0000256" key="2">
    <source>
        <dbReference type="ARBA" id="ARBA00023043"/>
    </source>
</evidence>
<keyword evidence="4" id="KW-0175">Coiled coil</keyword>
<organism evidence="5 6">
    <name type="scientific">Euplotes crassus</name>
    <dbReference type="NCBI Taxonomy" id="5936"/>
    <lineage>
        <taxon>Eukaryota</taxon>
        <taxon>Sar</taxon>
        <taxon>Alveolata</taxon>
        <taxon>Ciliophora</taxon>
        <taxon>Intramacronucleata</taxon>
        <taxon>Spirotrichea</taxon>
        <taxon>Hypotrichia</taxon>
        <taxon>Euplotida</taxon>
        <taxon>Euplotidae</taxon>
        <taxon>Moneuplotes</taxon>
    </lineage>
</organism>
<dbReference type="PROSITE" id="PS50088">
    <property type="entry name" value="ANK_REPEAT"/>
    <property type="match status" value="2"/>
</dbReference>
<evidence type="ECO:0000256" key="4">
    <source>
        <dbReference type="SAM" id="Coils"/>
    </source>
</evidence>
<evidence type="ECO:0000313" key="5">
    <source>
        <dbReference type="EMBL" id="CAI2383515.1"/>
    </source>
</evidence>
<dbReference type="SMART" id="SM00248">
    <property type="entry name" value="ANK"/>
    <property type="match status" value="2"/>
</dbReference>
<dbReference type="PANTHER" id="PTHR24198">
    <property type="entry name" value="ANKYRIN REPEAT AND PROTEIN KINASE DOMAIN-CONTAINING PROTEIN"/>
    <property type="match status" value="1"/>
</dbReference>
<evidence type="ECO:0000256" key="1">
    <source>
        <dbReference type="ARBA" id="ARBA00022737"/>
    </source>
</evidence>
<keyword evidence="2 3" id="KW-0040">ANK repeat</keyword>
<dbReference type="Proteomes" id="UP001295684">
    <property type="component" value="Unassembled WGS sequence"/>
</dbReference>
<evidence type="ECO:0000313" key="6">
    <source>
        <dbReference type="Proteomes" id="UP001295684"/>
    </source>
</evidence>
<dbReference type="InterPro" id="IPR002110">
    <property type="entry name" value="Ankyrin_rpt"/>
</dbReference>
<sequence length="889" mass="102577">MILLNTSRILPPRGYQKQAWGNKLKRALKKSKGYVDVYNTKDFSSLRKGQIVIIRAVNDFFKEADATEDGPSANSITSVYNLFENILNYSYEDGHRIIQAENYADCALPLLQIIGFEPGSSSSTLVLPYSANLAKILLAQDYLTLKISEEIEKIFSIEIDKYLPFPFFQRYSDMLGINLPNDDFEEKMDLKITREEAIAIYKETGCKNLEDYIIELGENSEEFQKLIFEIVGTSPRTNQFLTIIREMWVECNVLRQTVSYLRQSFADLVSRAQLVNVYDKNSKLARGIACISITEANGIKNGTSSTINTLEDCVYFFIERETYRWQKLNEGIKKVDKELEVGFNDENSKEDPSPASDKARAVRIEKFWSDIKTFIVERLCKKIINKRDNVSAEKLKDWIESREPDLTFTDLSDYNKKRIENEEVFQHFGANDQFNTNASKTSVVFSSSKLFNMHESSKPIYDIARNEMWKPIVWLHQKQLIDDFIFFTILSELCTSHGEQIAFNIKQSFVQFITSNMPVLLTLDGIKSKKYTSICRREKNWEQPLDIGWKVNTQLKALMEGEEAGMENSPQKAKDNFKSKEWKYLYKNPYDKILLPIVVNNHPEHCKLHVGWGSDINKPDFQGWTSLHCAAYSGNIDILKYLLEINQIDIEAEDDEGRTPLLVAIETGNVLGNENATSVLLEYGAQLDKDLWDKLLILSVDHDLIVYPRIALKNGTLSLKFKGEERFSLHKVVKSTARNLLQFLIQNVDEKHLKKAACIKDKDKNTAFDLIKICEDEAFKKEFEDNIPNEPVEDDSDSDTIQEQTVIQSINEDVFIEQKKFNEPSRAQVTRDEQKEYILQIKKDLEEEYKNDIAKLQEMVIKQNAMIKELQKENSEAYSKSGKRNIAKK</sequence>
<gene>
    <name evidence="5" type="ORF">ECRASSUSDP1_LOCUS25018</name>
</gene>
<accession>A0AAD1Y3S8</accession>
<evidence type="ECO:0008006" key="7">
    <source>
        <dbReference type="Google" id="ProtNLM"/>
    </source>
</evidence>
<name>A0AAD1Y3S8_EUPCR</name>